<evidence type="ECO:0000256" key="1">
    <source>
        <dbReference type="SAM" id="MobiDB-lite"/>
    </source>
</evidence>
<dbReference type="STRING" id="135651.G0P0W5"/>
<evidence type="ECO:0000313" key="2">
    <source>
        <dbReference type="EMBL" id="EGT41898.1"/>
    </source>
</evidence>
<reference evidence="3" key="1">
    <citation type="submission" date="2011-07" db="EMBL/GenBank/DDBJ databases">
        <authorList>
            <consortium name="Caenorhabditis brenneri Sequencing and Analysis Consortium"/>
            <person name="Wilson R.K."/>
        </authorList>
    </citation>
    <scope>NUCLEOTIDE SEQUENCE [LARGE SCALE GENOMIC DNA]</scope>
    <source>
        <strain evidence="3">PB2801</strain>
    </source>
</reference>
<dbReference type="Gene3D" id="3.40.50.11960">
    <property type="match status" value="1"/>
</dbReference>
<dbReference type="OrthoDB" id="5862601at2759"/>
<dbReference type="EMBL" id="GL380005">
    <property type="protein sequence ID" value="EGT41898.1"/>
    <property type="molecule type" value="Genomic_DNA"/>
</dbReference>
<keyword evidence="3" id="KW-1185">Reference proteome</keyword>
<organism evidence="3">
    <name type="scientific">Caenorhabditis brenneri</name>
    <name type="common">Nematode worm</name>
    <dbReference type="NCBI Taxonomy" id="135651"/>
    <lineage>
        <taxon>Eukaryota</taxon>
        <taxon>Metazoa</taxon>
        <taxon>Ecdysozoa</taxon>
        <taxon>Nematoda</taxon>
        <taxon>Chromadorea</taxon>
        <taxon>Rhabditida</taxon>
        <taxon>Rhabditina</taxon>
        <taxon>Rhabditomorpha</taxon>
        <taxon>Rhabditoidea</taxon>
        <taxon>Rhabditidae</taxon>
        <taxon>Peloderinae</taxon>
        <taxon>Caenorhabditis</taxon>
    </lineage>
</organism>
<protein>
    <submittedName>
        <fullName evidence="2">Uncharacterized protein</fullName>
    </submittedName>
</protein>
<dbReference type="OMA" id="DLVCTKN"/>
<gene>
    <name evidence="2" type="ORF">CAEBREN_10181</name>
</gene>
<name>G0P0W5_CAEBE</name>
<dbReference type="Proteomes" id="UP000008068">
    <property type="component" value="Unassembled WGS sequence"/>
</dbReference>
<feature type="compositionally biased region" description="Basic and acidic residues" evidence="1">
    <location>
        <begin position="185"/>
        <end position="206"/>
    </location>
</feature>
<sequence length="249" mass="28558">MMCLFISYKSPDQLKQVKSVADKIKADMRVLVIESMKSSSEAEKVDELASKNEFETVYLKPNKEQRRDAEEHSEKVGVERLIETIEVCNWPWRICNAVAKGKIPTVMQENHTGDIEEKMGDGVNITDPVAELLMNNYQEWQKKQQVNASKIPAPQRAERVHLSDSPTTTEGTTNPDDASISVDIDLTKNQEENETRSREKNDEEEKSVPNFSFSYKYFAHFLNIHVSPPKLSSSIDIFHYFLALTYFFS</sequence>
<dbReference type="eggNOG" id="ENOG502TGXE">
    <property type="taxonomic scope" value="Eukaryota"/>
</dbReference>
<dbReference type="AlphaFoldDB" id="G0P0W5"/>
<evidence type="ECO:0000313" key="3">
    <source>
        <dbReference type="Proteomes" id="UP000008068"/>
    </source>
</evidence>
<feature type="region of interest" description="Disordered" evidence="1">
    <location>
        <begin position="145"/>
        <end position="206"/>
    </location>
</feature>
<feature type="compositionally biased region" description="Polar residues" evidence="1">
    <location>
        <begin position="164"/>
        <end position="176"/>
    </location>
</feature>
<proteinExistence type="predicted"/>
<dbReference type="InParanoid" id="G0P0W5"/>
<dbReference type="HOGENOM" id="CLU_1116584_0_0_1"/>
<accession>G0P0W5</accession>